<feature type="region of interest" description="Disordered" evidence="1">
    <location>
        <begin position="94"/>
        <end position="229"/>
    </location>
</feature>
<sequence length="229" mass="24951">MKGGARVAAGVSIGYFLGRTHKMRLALMLAGAGLTGRLPSNPQDILKRGASMVGSSPELVKITDSVRGELMSAARAAAVTAASNRIDSLNDRLQQRAAGRSKAAEEEPEEEEYADEGPEDEYAEGEYEEEPGEESAEEEEYPEEEAEEEEADEEEEAEEEAPKPARRRPAARRRTAESASRPKASRAKSKPQEPDEAGDEDEEPSKPRRRSTRAAASATGRAPVRRTRK</sequence>
<feature type="compositionally biased region" description="Acidic residues" evidence="1">
    <location>
        <begin position="106"/>
        <end position="159"/>
    </location>
</feature>
<gene>
    <name evidence="2" type="ORF">RAJCM14343_0128</name>
</gene>
<evidence type="ECO:0000256" key="1">
    <source>
        <dbReference type="SAM" id="MobiDB-lite"/>
    </source>
</evidence>
<accession>A0ABQ0YEE1</accession>
<feature type="compositionally biased region" description="Low complexity" evidence="1">
    <location>
        <begin position="213"/>
        <end position="222"/>
    </location>
</feature>
<evidence type="ECO:0008006" key="4">
    <source>
        <dbReference type="Google" id="ProtNLM"/>
    </source>
</evidence>
<dbReference type="Proteomes" id="UP000325466">
    <property type="component" value="Unassembled WGS sequence"/>
</dbReference>
<dbReference type="RefSeq" id="WP_043800934.1">
    <property type="nucleotide sequence ID" value="NZ_BAAAYP010000056.1"/>
</dbReference>
<evidence type="ECO:0000313" key="3">
    <source>
        <dbReference type="Proteomes" id="UP000325466"/>
    </source>
</evidence>
<proteinExistence type="predicted"/>
<dbReference type="EMBL" id="BLAH01000005">
    <property type="protein sequence ID" value="GES34884.1"/>
    <property type="molecule type" value="Genomic_DNA"/>
</dbReference>
<comment type="caution">
    <text evidence="2">The sequence shown here is derived from an EMBL/GenBank/DDBJ whole genome shotgun (WGS) entry which is preliminary data.</text>
</comment>
<protein>
    <recommendedName>
        <fullName evidence="4">Histone protein</fullName>
    </recommendedName>
</protein>
<organism evidence="2 3">
    <name type="scientific">Rhodococcus aetherivorans</name>
    <dbReference type="NCBI Taxonomy" id="191292"/>
    <lineage>
        <taxon>Bacteria</taxon>
        <taxon>Bacillati</taxon>
        <taxon>Actinomycetota</taxon>
        <taxon>Actinomycetes</taxon>
        <taxon>Mycobacteriales</taxon>
        <taxon>Nocardiaceae</taxon>
        <taxon>Rhodococcus</taxon>
    </lineage>
</organism>
<name>A0ABQ0YEE1_9NOCA</name>
<feature type="compositionally biased region" description="Acidic residues" evidence="1">
    <location>
        <begin position="194"/>
        <end position="203"/>
    </location>
</feature>
<evidence type="ECO:0000313" key="2">
    <source>
        <dbReference type="EMBL" id="GES34884.1"/>
    </source>
</evidence>
<keyword evidence="3" id="KW-1185">Reference proteome</keyword>
<feature type="compositionally biased region" description="Basic residues" evidence="1">
    <location>
        <begin position="164"/>
        <end position="173"/>
    </location>
</feature>
<reference evidence="2 3" key="1">
    <citation type="journal article" date="2018" name="Biodegradation">
        <title>1,4-Dioxane degradation characteristics of Rhodococcus aetherivorans JCM 14343.</title>
        <authorList>
            <person name="Inoue D."/>
            <person name="Tsunoda T."/>
            <person name="Yamamoto N."/>
            <person name="Ike M."/>
            <person name="Sei K."/>
        </authorList>
    </citation>
    <scope>NUCLEOTIDE SEQUENCE [LARGE SCALE GENOMIC DNA]</scope>
    <source>
        <strain evidence="2 3">JCM 14343</strain>
    </source>
</reference>